<protein>
    <submittedName>
        <fullName evidence="11">Phosphotransferase</fullName>
    </submittedName>
</protein>
<dbReference type="Gene3D" id="3.30.200.20">
    <property type="entry name" value="Phosphorylase Kinase, domain 1"/>
    <property type="match status" value="1"/>
</dbReference>
<keyword evidence="4 7" id="KW-0418">Kinase</keyword>
<dbReference type="GO" id="GO:0016773">
    <property type="term" value="F:phosphotransferase activity, alcohol group as acceptor"/>
    <property type="evidence" value="ECO:0007669"/>
    <property type="project" value="InterPro"/>
</dbReference>
<dbReference type="AlphaFoldDB" id="A0A5M9X1A0"/>
<evidence type="ECO:0000256" key="7">
    <source>
        <dbReference type="PIRNR" id="PIRNR000706"/>
    </source>
</evidence>
<sequence length="265" mass="30551">MDNRLSIPSKLINLSELISATAIEKGRHYQSMYILEFSNSVKYVLKEKNVEDSGSLMDEAERLKWLDDIVPVPKVIGYLKENGKEHLVMTYIEGCAAEEYKLEEGQKNLGYILGEGLRTIHNIPINHCHFNDNLPNKLIDMVRKNSIERKHEVMDAINHSFPNHTIEQLMDFLEMYKVSTEELVFTHGDYGSGNVMIHKGRIAAFIDVGASGISDPYYDIYYLVKSLTCYTDREEEIDEFMKGYGISELDENRMKFHQIIDTLLL</sequence>
<dbReference type="InterPro" id="IPR024165">
    <property type="entry name" value="Kan/Strep_kinase"/>
</dbReference>
<dbReference type="PIRSF" id="PIRSF000706">
    <property type="entry name" value="Kanamycin_kin"/>
    <property type="match status" value="1"/>
</dbReference>
<accession>A0A5M9X1A0</accession>
<evidence type="ECO:0000256" key="2">
    <source>
        <dbReference type="ARBA" id="ARBA00022679"/>
    </source>
</evidence>
<dbReference type="InterPro" id="IPR011009">
    <property type="entry name" value="Kinase-like_dom_sf"/>
</dbReference>
<keyword evidence="5 7" id="KW-0067">ATP-binding</keyword>
<feature type="domain" description="Aminoglycoside phosphotransferase" evidence="10">
    <location>
        <begin position="30"/>
        <end position="255"/>
    </location>
</feature>
<keyword evidence="6 7" id="KW-0046">Antibiotic resistance</keyword>
<evidence type="ECO:0000256" key="5">
    <source>
        <dbReference type="ARBA" id="ARBA00022840"/>
    </source>
</evidence>
<feature type="active site" description="Proton acceptor" evidence="8">
    <location>
        <position position="189"/>
    </location>
</feature>
<keyword evidence="9" id="KW-0479">Metal-binding</keyword>
<name>A0A5M9X1A0_PAEAM</name>
<dbReference type="RefSeq" id="WP_123067186.1">
    <property type="nucleotide sequence ID" value="NZ_RIAS01000025.1"/>
</dbReference>
<evidence type="ECO:0000313" key="12">
    <source>
        <dbReference type="Proteomes" id="UP000323664"/>
    </source>
</evidence>
<dbReference type="InterPro" id="IPR051678">
    <property type="entry name" value="AGP_Transferase"/>
</dbReference>
<organism evidence="11 12">
    <name type="scientific">Paenibacillus amylolyticus</name>
    <dbReference type="NCBI Taxonomy" id="1451"/>
    <lineage>
        <taxon>Bacteria</taxon>
        <taxon>Bacillati</taxon>
        <taxon>Bacillota</taxon>
        <taxon>Bacilli</taxon>
        <taxon>Bacillales</taxon>
        <taxon>Paenibacillaceae</taxon>
        <taxon>Paenibacillus</taxon>
    </lineage>
</organism>
<dbReference type="EMBL" id="RIAS01000025">
    <property type="protein sequence ID" value="KAA8787552.1"/>
    <property type="molecule type" value="Genomic_DNA"/>
</dbReference>
<dbReference type="OrthoDB" id="3806873at2"/>
<dbReference type="Pfam" id="PF01636">
    <property type="entry name" value="APH"/>
    <property type="match status" value="1"/>
</dbReference>
<dbReference type="InterPro" id="IPR002575">
    <property type="entry name" value="Aminoglycoside_PTrfase"/>
</dbReference>
<evidence type="ECO:0000256" key="9">
    <source>
        <dbReference type="PIRSR" id="PIRSR000706-2"/>
    </source>
</evidence>
<evidence type="ECO:0000256" key="4">
    <source>
        <dbReference type="ARBA" id="ARBA00022777"/>
    </source>
</evidence>
<dbReference type="GO" id="GO:0046872">
    <property type="term" value="F:metal ion binding"/>
    <property type="evidence" value="ECO:0007669"/>
    <property type="project" value="UniProtKB-KW"/>
</dbReference>
<dbReference type="Gene3D" id="3.90.1200.10">
    <property type="match status" value="1"/>
</dbReference>
<dbReference type="PANTHER" id="PTHR21310">
    <property type="entry name" value="AMINOGLYCOSIDE PHOSPHOTRANSFERASE-RELATED-RELATED"/>
    <property type="match status" value="1"/>
</dbReference>
<dbReference type="Proteomes" id="UP000323664">
    <property type="component" value="Unassembled WGS sequence"/>
</dbReference>
<feature type="binding site" evidence="9">
    <location>
        <position position="194"/>
    </location>
    <ligand>
        <name>Mg(2+)</name>
        <dbReference type="ChEBI" id="CHEBI:18420"/>
    </ligand>
</feature>
<keyword evidence="3 7" id="KW-0547">Nucleotide-binding</keyword>
<feature type="binding site" evidence="9">
    <location>
        <position position="207"/>
    </location>
    <ligand>
        <name>Mg(2+)</name>
        <dbReference type="ChEBI" id="CHEBI:18420"/>
    </ligand>
</feature>
<evidence type="ECO:0000259" key="10">
    <source>
        <dbReference type="Pfam" id="PF01636"/>
    </source>
</evidence>
<keyword evidence="2 7" id="KW-0808">Transferase</keyword>
<dbReference type="PANTHER" id="PTHR21310:SF41">
    <property type="entry name" value="3'-PHOSPHOTRANSFERASE, PUTATIVE-RELATED"/>
    <property type="match status" value="1"/>
</dbReference>
<comment type="similarity">
    <text evidence="1 7">Belongs to the aminoglycoside phosphotransferase family.</text>
</comment>
<proteinExistence type="inferred from homology"/>
<evidence type="ECO:0000256" key="3">
    <source>
        <dbReference type="ARBA" id="ARBA00022741"/>
    </source>
</evidence>
<reference evidence="11 12" key="1">
    <citation type="journal article" date="2019" name="J. Ind. Microbiol. Biotechnol.">
        <title>Paenibacillus amylolyticus 27C64 has a diverse set of carbohydrate-active enzymes and complete pectin deconstruction system.</title>
        <authorList>
            <person name="Keggi C."/>
            <person name="Doran-Peterson J."/>
        </authorList>
    </citation>
    <scope>NUCLEOTIDE SEQUENCE [LARGE SCALE GENOMIC DNA]</scope>
    <source>
        <strain evidence="11 12">27C64</strain>
    </source>
</reference>
<evidence type="ECO:0000256" key="8">
    <source>
        <dbReference type="PIRSR" id="PIRSR000706-1"/>
    </source>
</evidence>
<comment type="caution">
    <text evidence="11">The sequence shown here is derived from an EMBL/GenBank/DDBJ whole genome shotgun (WGS) entry which is preliminary data.</text>
</comment>
<keyword evidence="9" id="KW-0460">Magnesium</keyword>
<evidence type="ECO:0000256" key="6">
    <source>
        <dbReference type="ARBA" id="ARBA00023251"/>
    </source>
</evidence>
<dbReference type="GO" id="GO:0016301">
    <property type="term" value="F:kinase activity"/>
    <property type="evidence" value="ECO:0007669"/>
    <property type="project" value="UniProtKB-KW"/>
</dbReference>
<dbReference type="SUPFAM" id="SSF56112">
    <property type="entry name" value="Protein kinase-like (PK-like)"/>
    <property type="match status" value="1"/>
</dbReference>
<evidence type="ECO:0000313" key="11">
    <source>
        <dbReference type="EMBL" id="KAA8787552.1"/>
    </source>
</evidence>
<dbReference type="GO" id="GO:0005524">
    <property type="term" value="F:ATP binding"/>
    <property type="evidence" value="ECO:0007669"/>
    <property type="project" value="UniProtKB-KW"/>
</dbReference>
<evidence type="ECO:0000256" key="1">
    <source>
        <dbReference type="ARBA" id="ARBA00006219"/>
    </source>
</evidence>
<gene>
    <name evidence="11" type="ORF">EC604_27340</name>
</gene>
<dbReference type="GO" id="GO:0046677">
    <property type="term" value="P:response to antibiotic"/>
    <property type="evidence" value="ECO:0007669"/>
    <property type="project" value="UniProtKB-KW"/>
</dbReference>